<dbReference type="RefSeq" id="WP_135323030.1">
    <property type="nucleotide sequence ID" value="NZ_CP038469.1"/>
</dbReference>
<dbReference type="Proteomes" id="UP000296284">
    <property type="component" value="Chromosome"/>
</dbReference>
<sequence length="377" mass="43866">MKTVKLYIEPASLPLTQQLLNYIRSYEDDSVINIVAFQRLKLNMDYINKKNTAFIDNINIGLSEKLIKIAEFINGVKPLLIEIHTNIHRERDILFPLMKLLAVSFSLVDIKLHLYDDGSGSLIERAAIESLDSRELDRLMLKRREQLLGVLTRGSKKEYEWNVVDNYIWHYILDVTYYFIPPRLRISTNEFYKKLEQHVIYSNFNIQEQYSVKEKALLLKLVSFPVELYKKLEKIKKEPDVLLFITSYCPDPLKVLTYHQRLITLISILKSSGKIPDSSKVIFKGHPENRKLNHEICLAIGSDVIRVPDEIPVEFLSSFDLLPRKIGGEFSSTFFCMEDINAEFIILKGEESDKANEIFCNIANKYKAFDTNKIVYI</sequence>
<dbReference type="EMBL" id="CP038469">
    <property type="protein sequence ID" value="QBX81113.1"/>
    <property type="molecule type" value="Genomic_DNA"/>
</dbReference>
<dbReference type="SUPFAM" id="SSF53756">
    <property type="entry name" value="UDP-Glycosyltransferase/glycogen phosphorylase"/>
    <property type="match status" value="1"/>
</dbReference>
<name>A0ABX5T6M1_9ENTR</name>
<evidence type="ECO:0000313" key="2">
    <source>
        <dbReference type="Proteomes" id="UP000296284"/>
    </source>
</evidence>
<proteinExistence type="predicted"/>
<dbReference type="Gene3D" id="3.40.50.11110">
    <property type="entry name" value="Sialyltransferase, C-terminal GT-B Rossman nucleotide-binding domain"/>
    <property type="match status" value="1"/>
</dbReference>
<dbReference type="Pfam" id="PF11477">
    <property type="entry name" value="PM0188"/>
    <property type="match status" value="1"/>
</dbReference>
<dbReference type="InterPro" id="IPR021574">
    <property type="entry name" value="PM0188"/>
</dbReference>
<gene>
    <name evidence="1" type="ORF">E4Z61_12370</name>
</gene>
<evidence type="ECO:0000313" key="1">
    <source>
        <dbReference type="EMBL" id="QBX81113.1"/>
    </source>
</evidence>
<keyword evidence="2" id="KW-1185">Reference proteome</keyword>
<dbReference type="Gene3D" id="3.40.50.11120">
    <property type="entry name" value="Sialyltransferase, N-terminal GT-B Rossman nucleotide-binding domain"/>
    <property type="match status" value="1"/>
</dbReference>
<dbReference type="InterPro" id="IPR043078">
    <property type="entry name" value="Sialyltransferase_N"/>
</dbReference>
<accession>A0ABX5T6M1</accession>
<reference evidence="1 2" key="1">
    <citation type="submission" date="2019-03" db="EMBL/GenBank/DDBJ databases">
        <title>Complete genome sequence of Citrobacter sp. SNU WT2 isolated from diseased rainbow trout.</title>
        <authorList>
            <person name="Oh W.T."/>
            <person name="Park S.C."/>
        </authorList>
    </citation>
    <scope>NUCLEOTIDE SEQUENCE [LARGE SCALE GENOMIC DNA]</scope>
    <source>
        <strain evidence="1 2">SNU WT2</strain>
    </source>
</reference>
<organism evidence="1 2">
    <name type="scientific">Citrobacter tructae</name>
    <dbReference type="NCBI Taxonomy" id="2562449"/>
    <lineage>
        <taxon>Bacteria</taxon>
        <taxon>Pseudomonadati</taxon>
        <taxon>Pseudomonadota</taxon>
        <taxon>Gammaproteobacteria</taxon>
        <taxon>Enterobacterales</taxon>
        <taxon>Enterobacteriaceae</taxon>
        <taxon>Citrobacter</taxon>
    </lineage>
</organism>
<protein>
    <submittedName>
        <fullName evidence="1">Uncharacterized protein</fullName>
    </submittedName>
</protein>